<protein>
    <submittedName>
        <fullName evidence="1">Uncharacterized protein</fullName>
    </submittedName>
</protein>
<keyword evidence="2" id="KW-1185">Reference proteome</keyword>
<reference evidence="2" key="1">
    <citation type="journal article" date="2013" name="Science">
        <title>The Amborella genome and the evolution of flowering plants.</title>
        <authorList>
            <consortium name="Amborella Genome Project"/>
        </authorList>
    </citation>
    <scope>NUCLEOTIDE SEQUENCE [LARGE SCALE GENOMIC DNA]</scope>
</reference>
<accession>W1P6K2</accession>
<organism evidence="1 2">
    <name type="scientific">Amborella trichopoda</name>
    <dbReference type="NCBI Taxonomy" id="13333"/>
    <lineage>
        <taxon>Eukaryota</taxon>
        <taxon>Viridiplantae</taxon>
        <taxon>Streptophyta</taxon>
        <taxon>Embryophyta</taxon>
        <taxon>Tracheophyta</taxon>
        <taxon>Spermatophyta</taxon>
        <taxon>Magnoliopsida</taxon>
        <taxon>Amborellales</taxon>
        <taxon>Amborellaceae</taxon>
        <taxon>Amborella</taxon>
    </lineage>
</organism>
<name>W1P6K2_AMBTC</name>
<evidence type="ECO:0000313" key="2">
    <source>
        <dbReference type="Proteomes" id="UP000017836"/>
    </source>
</evidence>
<evidence type="ECO:0000313" key="1">
    <source>
        <dbReference type="EMBL" id="ERN05512.1"/>
    </source>
</evidence>
<dbReference type="HOGENOM" id="CLU_2609233_0_0_1"/>
<gene>
    <name evidence="1" type="ORF">AMTR_s00007p00260180</name>
</gene>
<sequence>MEGTSQRDNHIPVLQSKKLWALEPQQRKRQAGSHLEYKGGCQWPPRQLRGQRLMVPVATTAAAWSKANGEATTTRRRCR</sequence>
<proteinExistence type="predicted"/>
<dbReference type="Proteomes" id="UP000017836">
    <property type="component" value="Unassembled WGS sequence"/>
</dbReference>
<dbReference type="AlphaFoldDB" id="W1P6K2"/>
<dbReference type="EMBL" id="KI394011">
    <property type="protein sequence ID" value="ERN05512.1"/>
    <property type="molecule type" value="Genomic_DNA"/>
</dbReference>
<dbReference type="Gramene" id="ERN05512">
    <property type="protein sequence ID" value="ERN05512"/>
    <property type="gene ID" value="AMTR_s00007p00260180"/>
</dbReference>